<accession>A0A6H0KV33</accession>
<dbReference type="EMBL" id="CP050831">
    <property type="protein sequence ID" value="QIU97039.1"/>
    <property type="molecule type" value="Genomic_DNA"/>
</dbReference>
<feature type="transmembrane region" description="Helical" evidence="1">
    <location>
        <begin position="231"/>
        <end position="250"/>
    </location>
</feature>
<dbReference type="AlphaFoldDB" id="A0A6H0KV33"/>
<feature type="transmembrane region" description="Helical" evidence="1">
    <location>
        <begin position="291"/>
        <end position="312"/>
    </location>
</feature>
<organism evidence="3 4">
    <name type="scientific">Bacteroides faecium</name>
    <dbReference type="NCBI Taxonomy" id="2715212"/>
    <lineage>
        <taxon>Bacteria</taxon>
        <taxon>Pseudomonadati</taxon>
        <taxon>Bacteroidota</taxon>
        <taxon>Bacteroidia</taxon>
        <taxon>Bacteroidales</taxon>
        <taxon>Bacteroidaceae</taxon>
        <taxon>Bacteroides</taxon>
    </lineage>
</organism>
<feature type="transmembrane region" description="Helical" evidence="1">
    <location>
        <begin position="256"/>
        <end position="279"/>
    </location>
</feature>
<feature type="transmembrane region" description="Helical" evidence="1">
    <location>
        <begin position="108"/>
        <end position="129"/>
    </location>
</feature>
<reference evidence="3 4" key="1">
    <citation type="submission" date="2020-03" db="EMBL/GenBank/DDBJ databases">
        <title>Genomic analysis of Bacteroides faecium CBA7301.</title>
        <authorList>
            <person name="Kim J."/>
            <person name="Roh S.W."/>
        </authorList>
    </citation>
    <scope>NUCLEOTIDE SEQUENCE [LARGE SCALE GENOMIC DNA]</scope>
    <source>
        <strain evidence="3 4">CBA7301</strain>
    </source>
</reference>
<dbReference type="InterPro" id="IPR025513">
    <property type="entry name" value="DUF4401"/>
</dbReference>
<feature type="transmembrane region" description="Helical" evidence="1">
    <location>
        <begin position="12"/>
        <end position="31"/>
    </location>
</feature>
<keyword evidence="4" id="KW-1185">Reference proteome</keyword>
<gene>
    <name evidence="3" type="ORF">BacF7301_24025</name>
</gene>
<evidence type="ECO:0000313" key="4">
    <source>
        <dbReference type="Proteomes" id="UP000501780"/>
    </source>
</evidence>
<dbReference type="Pfam" id="PF14351">
    <property type="entry name" value="DUF4401"/>
    <property type="match status" value="1"/>
</dbReference>
<keyword evidence="1" id="KW-1133">Transmembrane helix</keyword>
<dbReference type="KEGG" id="bfc:BacF7301_24025"/>
<feature type="transmembrane region" description="Helical" evidence="1">
    <location>
        <begin position="38"/>
        <end position="59"/>
    </location>
</feature>
<feature type="transmembrane region" description="Helical" evidence="1">
    <location>
        <begin position="170"/>
        <end position="190"/>
    </location>
</feature>
<evidence type="ECO:0000313" key="3">
    <source>
        <dbReference type="EMBL" id="QIU97039.1"/>
    </source>
</evidence>
<sequence>MAQKHNLTIQVVSIIGGILTAIFFLGFLALARILSSEISCLLVGSLLIITTLTISRLVIRSFLDAMNITLYIAGCVLVGFGLSDYMNILFIVLIGISMLTFKLSKGFILPFLSVIAFIISFFGEITHIFSSSYPLQIAVVPVMAAFLFTNLFEVKLLARLGNSFSKYMPFHYGLFVSCLVLMSGLSINYLTQDMNYWIISCILSVFIWTGLLIMVQRIMKVMQVDKPVHQVGIYILCIVICLPTIFAPYLSGSLLMILICFHYGYKAECAASLLLFIYAVSKYYYDLNISLLIKSITLFIIGISFIAAWYFFTQKRIRHEKI</sequence>
<name>A0A6H0KV33_9BACE</name>
<proteinExistence type="predicted"/>
<evidence type="ECO:0000256" key="1">
    <source>
        <dbReference type="SAM" id="Phobius"/>
    </source>
</evidence>
<keyword evidence="1" id="KW-0472">Membrane</keyword>
<dbReference type="RefSeq" id="WP_167966741.1">
    <property type="nucleotide sequence ID" value="NZ_CP050831.1"/>
</dbReference>
<dbReference type="Proteomes" id="UP000501780">
    <property type="component" value="Chromosome"/>
</dbReference>
<keyword evidence="1" id="KW-0812">Transmembrane</keyword>
<feature type="transmembrane region" description="Helical" evidence="1">
    <location>
        <begin position="135"/>
        <end position="158"/>
    </location>
</feature>
<feature type="domain" description="DUF4401" evidence="2">
    <location>
        <begin position="7"/>
        <end position="314"/>
    </location>
</feature>
<feature type="transmembrane region" description="Helical" evidence="1">
    <location>
        <begin position="196"/>
        <end position="219"/>
    </location>
</feature>
<feature type="transmembrane region" description="Helical" evidence="1">
    <location>
        <begin position="71"/>
        <end position="96"/>
    </location>
</feature>
<evidence type="ECO:0000259" key="2">
    <source>
        <dbReference type="Pfam" id="PF14351"/>
    </source>
</evidence>
<protein>
    <submittedName>
        <fullName evidence="3">DUF4401 domain-containing protein</fullName>
    </submittedName>
</protein>